<accession>A0AAU8FMT5</accession>
<dbReference type="EMBL" id="CP159289">
    <property type="protein sequence ID" value="XCH24843.1"/>
    <property type="molecule type" value="Genomic_DNA"/>
</dbReference>
<evidence type="ECO:0000313" key="2">
    <source>
        <dbReference type="EMBL" id="XCH24843.1"/>
    </source>
</evidence>
<dbReference type="PANTHER" id="PTHR43283">
    <property type="entry name" value="BETA-LACTAMASE-RELATED"/>
    <property type="match status" value="1"/>
</dbReference>
<dbReference type="SUPFAM" id="SSF56601">
    <property type="entry name" value="beta-lactamase/transpeptidase-like"/>
    <property type="match status" value="1"/>
</dbReference>
<name>A0AAU8FMT5_9BACT</name>
<dbReference type="InterPro" id="IPR012338">
    <property type="entry name" value="Beta-lactam/transpept-like"/>
</dbReference>
<sequence>MNLNWKRPQTGLNFSLALPMKNAPGAMWAYTSCASMILSGIIEKTSGMSVMRFAKEYLFSKLDITNYKWTIDPSGHGMTAGSFYIRSADMLKVGQMVLNRGEFRGKRIVSREWIRESTHAEILIPDGSFVKSSRSTAATPQPAYYGYQWYNEVIKTKTGSYNMVFASGNGGQYIIIIEQLQLVAVFTQGNCGSRVAKQTFDILARFILP</sequence>
<gene>
    <name evidence="2" type="ORF">ABV298_31930</name>
</gene>
<dbReference type="RefSeq" id="WP_353720151.1">
    <property type="nucleotide sequence ID" value="NZ_CP159289.1"/>
</dbReference>
<dbReference type="GO" id="GO:0016787">
    <property type="term" value="F:hydrolase activity"/>
    <property type="evidence" value="ECO:0007669"/>
    <property type="project" value="UniProtKB-KW"/>
</dbReference>
<dbReference type="InterPro" id="IPR050789">
    <property type="entry name" value="Diverse_Enzym_Activities"/>
</dbReference>
<dbReference type="Gene3D" id="3.40.710.10">
    <property type="entry name" value="DD-peptidase/beta-lactamase superfamily"/>
    <property type="match status" value="1"/>
</dbReference>
<dbReference type="Pfam" id="PF00144">
    <property type="entry name" value="Beta-lactamase"/>
    <property type="match status" value="1"/>
</dbReference>
<keyword evidence="2" id="KW-0378">Hydrolase</keyword>
<feature type="domain" description="Beta-lactamase-related" evidence="1">
    <location>
        <begin position="16"/>
        <end position="186"/>
    </location>
</feature>
<evidence type="ECO:0000259" key="1">
    <source>
        <dbReference type="Pfam" id="PF00144"/>
    </source>
</evidence>
<proteinExistence type="predicted"/>
<dbReference type="AlphaFoldDB" id="A0AAU8FMT5"/>
<dbReference type="InterPro" id="IPR001466">
    <property type="entry name" value="Beta-lactam-related"/>
</dbReference>
<organism evidence="2">
    <name type="scientific">Dyadobacter sp. 676</name>
    <dbReference type="NCBI Taxonomy" id="3088362"/>
    <lineage>
        <taxon>Bacteria</taxon>
        <taxon>Pseudomonadati</taxon>
        <taxon>Bacteroidota</taxon>
        <taxon>Cytophagia</taxon>
        <taxon>Cytophagales</taxon>
        <taxon>Spirosomataceae</taxon>
        <taxon>Dyadobacter</taxon>
    </lineage>
</organism>
<dbReference type="PANTHER" id="PTHR43283:SF7">
    <property type="entry name" value="BETA-LACTAMASE-RELATED DOMAIN-CONTAINING PROTEIN"/>
    <property type="match status" value="1"/>
</dbReference>
<protein>
    <submittedName>
        <fullName evidence="2">Serine hydrolase</fullName>
    </submittedName>
</protein>
<reference evidence="2" key="1">
    <citation type="submission" date="2024-06" db="EMBL/GenBank/DDBJ databases">
        <title>Sequencing and assembly of the genome of Dyadobacter sp. strain 676, a symbiont of Cyamopsis tetragonoloba.</title>
        <authorList>
            <person name="Guro P."/>
            <person name="Sazanova A."/>
            <person name="Kuznetsova I."/>
            <person name="Belimov A."/>
            <person name="Safronova V."/>
        </authorList>
    </citation>
    <scope>NUCLEOTIDE SEQUENCE</scope>
    <source>
        <strain evidence="2">676</strain>
    </source>
</reference>